<keyword evidence="2" id="KW-1185">Reference proteome</keyword>
<proteinExistence type="predicted"/>
<accession>A0A9P7UHE3</accession>
<dbReference type="Proteomes" id="UP000699042">
    <property type="component" value="Unassembled WGS sequence"/>
</dbReference>
<feature type="non-terminal residue" evidence="1">
    <location>
        <position position="1"/>
    </location>
</feature>
<dbReference type="AlphaFoldDB" id="A0A9P7UHE3"/>
<dbReference type="EMBL" id="JAESDN010000006">
    <property type="protein sequence ID" value="KAG7048730.1"/>
    <property type="molecule type" value="Genomic_DNA"/>
</dbReference>
<organism evidence="1 2">
    <name type="scientific">Colletotrichum scovillei</name>
    <dbReference type="NCBI Taxonomy" id="1209932"/>
    <lineage>
        <taxon>Eukaryota</taxon>
        <taxon>Fungi</taxon>
        <taxon>Dikarya</taxon>
        <taxon>Ascomycota</taxon>
        <taxon>Pezizomycotina</taxon>
        <taxon>Sordariomycetes</taxon>
        <taxon>Hypocreomycetidae</taxon>
        <taxon>Glomerellales</taxon>
        <taxon>Glomerellaceae</taxon>
        <taxon>Colletotrichum</taxon>
        <taxon>Colletotrichum acutatum species complex</taxon>
    </lineage>
</organism>
<evidence type="ECO:0000313" key="2">
    <source>
        <dbReference type="Proteomes" id="UP000699042"/>
    </source>
</evidence>
<gene>
    <name evidence="1" type="ORF">JMJ77_014363</name>
</gene>
<reference evidence="1" key="1">
    <citation type="submission" date="2021-05" db="EMBL/GenBank/DDBJ databases">
        <title>Comparative genomics of three Colletotrichum scovillei strains and genetic complementation revealed genes involved fungal growth and virulence on chili pepper.</title>
        <authorList>
            <person name="Hsieh D.-K."/>
            <person name="Chuang S.-C."/>
            <person name="Chen C.-Y."/>
            <person name="Chao Y.-T."/>
            <person name="Lu M.-Y.J."/>
            <person name="Lee M.-H."/>
            <person name="Shih M.-C."/>
        </authorList>
    </citation>
    <scope>NUCLEOTIDE SEQUENCE</scope>
    <source>
        <strain evidence="1">Coll-153</strain>
    </source>
</reference>
<protein>
    <submittedName>
        <fullName evidence="1">Uncharacterized protein</fullName>
    </submittedName>
</protein>
<comment type="caution">
    <text evidence="1">The sequence shown here is derived from an EMBL/GenBank/DDBJ whole genome shotgun (WGS) entry which is preliminary data.</text>
</comment>
<evidence type="ECO:0000313" key="1">
    <source>
        <dbReference type="EMBL" id="KAG7048730.1"/>
    </source>
</evidence>
<name>A0A9P7UHE3_9PEZI</name>
<sequence>MLKTADHRWVWLQSVDAFRRVGNRTPLTCFFSTLREPRSIWLAWITKRLSPRQRSGSFKLRGCSH</sequence>